<accession>A0ABN9UIV3</accession>
<name>A0ABN9UIV3_9DINO</name>
<feature type="region of interest" description="Disordered" evidence="3">
    <location>
        <begin position="692"/>
        <end position="713"/>
    </location>
</feature>
<evidence type="ECO:0000256" key="3">
    <source>
        <dbReference type="SAM" id="MobiDB-lite"/>
    </source>
</evidence>
<keyword evidence="2" id="KW-0408">Iron</keyword>
<evidence type="ECO:0000256" key="1">
    <source>
        <dbReference type="ARBA" id="ARBA00022723"/>
    </source>
</evidence>
<dbReference type="Gene3D" id="1.10.30.50">
    <property type="match status" value="1"/>
</dbReference>
<protein>
    <recommendedName>
        <fullName evidence="4">HNH nuclease domain-containing protein</fullName>
    </recommendedName>
</protein>
<dbReference type="SMART" id="SM00507">
    <property type="entry name" value="HNHc"/>
    <property type="match status" value="1"/>
</dbReference>
<dbReference type="InterPro" id="IPR045054">
    <property type="entry name" value="P4HA-like"/>
</dbReference>
<dbReference type="Proteomes" id="UP001189429">
    <property type="component" value="Unassembled WGS sequence"/>
</dbReference>
<evidence type="ECO:0000259" key="4">
    <source>
        <dbReference type="SMART" id="SM00507"/>
    </source>
</evidence>
<proteinExistence type="predicted"/>
<dbReference type="PANTHER" id="PTHR10869">
    <property type="entry name" value="PROLYL 4-HYDROXYLASE ALPHA SUBUNIT"/>
    <property type="match status" value="1"/>
</dbReference>
<dbReference type="PANTHER" id="PTHR10869:SF246">
    <property type="entry name" value="TRANSMEMBRANE PROLYL 4-HYDROXYLASE"/>
    <property type="match status" value="1"/>
</dbReference>
<gene>
    <name evidence="5" type="ORF">PCOR1329_LOCUS48920</name>
</gene>
<dbReference type="Gene3D" id="3.40.1440.10">
    <property type="entry name" value="GIY-YIG endonuclease"/>
    <property type="match status" value="1"/>
</dbReference>
<dbReference type="InterPro" id="IPR003615">
    <property type="entry name" value="HNH_nuc"/>
</dbReference>
<evidence type="ECO:0000313" key="6">
    <source>
        <dbReference type="Proteomes" id="UP001189429"/>
    </source>
</evidence>
<evidence type="ECO:0000256" key="2">
    <source>
        <dbReference type="ARBA" id="ARBA00023004"/>
    </source>
</evidence>
<dbReference type="InterPro" id="IPR035901">
    <property type="entry name" value="GIY-YIG_endonuc_sf"/>
</dbReference>
<feature type="domain" description="HNH nuclease" evidence="4">
    <location>
        <begin position="247"/>
        <end position="308"/>
    </location>
</feature>
<evidence type="ECO:0000313" key="5">
    <source>
        <dbReference type="EMBL" id="CAK0859602.1"/>
    </source>
</evidence>
<reference evidence="5" key="1">
    <citation type="submission" date="2023-10" db="EMBL/GenBank/DDBJ databases">
        <authorList>
            <person name="Chen Y."/>
            <person name="Shah S."/>
            <person name="Dougan E. K."/>
            <person name="Thang M."/>
            <person name="Chan C."/>
        </authorList>
    </citation>
    <scope>NUCLEOTIDE SEQUENCE [LARGE SCALE GENOMIC DNA]</scope>
</reference>
<dbReference type="Gene3D" id="2.60.120.620">
    <property type="entry name" value="q2cbj1_9rhob like domain"/>
    <property type="match status" value="1"/>
</dbReference>
<keyword evidence="1" id="KW-0479">Metal-binding</keyword>
<keyword evidence="6" id="KW-1185">Reference proteome</keyword>
<sequence>MQSCVQGGRPVYPVLRQLTSKQPIVTQIDGLLTPAECAYLVKTAHGAGFEASETEGRREVRSLRTSRTADLPEDDPVVQCIERRLATIAGMPATSLEPLQATSYACGERYKTHRDVPRDGGGRDYKRRLKTIFAYLQADGELSAGRCGGATCFHKLCGSDGKGLRVYPRAAPDSGLHKSALQAFDSSVGVLSRAGVEQEDAPGIAGRAEGSFRGGVSASVQLRSLRTAPRPTLPLRTSGIRKRVTPLMQKRVAARYNFMCAICGLPFTATDMWEVDHIVPLSSARTAADVARLNDISNLQPVHRVGAAAPDLESRLVQWASSSCQAHCVVRDVDGRNALYLHRKDAKTVRAMQSLIRTLTGRWGLHMGDLGKGWLELCTEEDYKAAASTACDETMAPCTPRVRVDPPQMERGFGAALHQPVENVEAFVRMHSGPYEKLIDPQLRFKNSEPPHGMQRATLPMCFQKGWGAGTAALARKLREKHGLRVPRSGFDVSRLKGRWLVLADEGSVALPQLPPPPVAPMLALDAGEPAESDVKAAQSSTNGAREAGASAKLGLEAHEHGAATVVTENDRLCAMKIGPATQVGHLVFAQHGERAAERNTVPLEAMATYTVDYTGIPGHVYTLLLESGRFYVGWSSAVENRIAQHFSGAGSKWTMQHKPLQVLACVAGDTRLEDVVTISLMCQHGWERTQGHADNAQGGAPEGLQEEQREERETITLTRSRADGEQHARRAEVRSTQAAQECTKRGFKRIYAATLPDLTARICEWRQEHLEELLSTLSEEAQHFWLAQTALRGYLTARSELSRTDAWSEKLYKHPSPPKRRRFAAATCARSSLLDRAFLRDLGVYAKSFMAAVRQLPFFKKDWNKKELTVRMGPLLLADGKLDARERKFLQKLAEAQEILEARPLCAQDKRDVLLCLCRFVPGSAARVVSQFVFHPHEMTERNLGLHCENIEDMAAAQESMAAASTCLHAGEAAGEELFRLAARLNTKRVQYQPGGL</sequence>
<dbReference type="CDD" id="cd00085">
    <property type="entry name" value="HNHc"/>
    <property type="match status" value="1"/>
</dbReference>
<dbReference type="EMBL" id="CAUYUJ010015916">
    <property type="protein sequence ID" value="CAK0859602.1"/>
    <property type="molecule type" value="Genomic_DNA"/>
</dbReference>
<organism evidence="5 6">
    <name type="scientific">Prorocentrum cordatum</name>
    <dbReference type="NCBI Taxonomy" id="2364126"/>
    <lineage>
        <taxon>Eukaryota</taxon>
        <taxon>Sar</taxon>
        <taxon>Alveolata</taxon>
        <taxon>Dinophyceae</taxon>
        <taxon>Prorocentrales</taxon>
        <taxon>Prorocentraceae</taxon>
        <taxon>Prorocentrum</taxon>
    </lineage>
</organism>
<comment type="caution">
    <text evidence="5">The sequence shown here is derived from an EMBL/GenBank/DDBJ whole genome shotgun (WGS) entry which is preliminary data.</text>
</comment>